<protein>
    <submittedName>
        <fullName evidence="5">Response regulator transcription factor</fullName>
    </submittedName>
</protein>
<feature type="domain" description="HTH LytTR-type" evidence="4">
    <location>
        <begin position="134"/>
        <end position="237"/>
    </location>
</feature>
<dbReference type="GO" id="GO:0000156">
    <property type="term" value="F:phosphorelay response regulator activity"/>
    <property type="evidence" value="ECO:0007669"/>
    <property type="project" value="InterPro"/>
</dbReference>
<reference evidence="5 6" key="1">
    <citation type="submission" date="2020-04" db="EMBL/GenBank/DDBJ databases">
        <title>Massilia sp. nov., a cold adapted bacteria isolated from Arctic soil.</title>
        <authorList>
            <person name="Son J."/>
            <person name="Ka J.-O."/>
        </authorList>
    </citation>
    <scope>NUCLEOTIDE SEQUENCE [LARGE SCALE GENOMIC DNA]</scope>
    <source>
        <strain evidence="5 6">ML15P13</strain>
    </source>
</reference>
<evidence type="ECO:0000256" key="2">
    <source>
        <dbReference type="SAM" id="MobiDB-lite"/>
    </source>
</evidence>
<dbReference type="InterPro" id="IPR046947">
    <property type="entry name" value="LytR-like"/>
</dbReference>
<dbReference type="SMART" id="SM00448">
    <property type="entry name" value="REC"/>
    <property type="match status" value="1"/>
</dbReference>
<sequence length="255" mass="28020">MRILIVDDERPARARLRRMLALEPGIEAIGEAGDGMEAMAMLAAFRPDALLLDIEMPGLSGIDLAASLPAPAPQVVFVTAYDAYALRAFDAGAVDYLLKPFDQLRLRRALERLRERQARPDASPGIAGMPPRQLLVTERGATRIVPVDEIEWLETADNYVVLHTAGDAPLLRQTLAGLLERIGPAFVRCHRRAAVRWGCIERIVPLDKGDCELVLRSSARVPCSRQFRQAVMDALQPSGPPHGAPASPQNRRARE</sequence>
<organism evidence="5 6">
    <name type="scientific">Telluria aromaticivorans</name>
    <dbReference type="NCBI Taxonomy" id="2725995"/>
    <lineage>
        <taxon>Bacteria</taxon>
        <taxon>Pseudomonadati</taxon>
        <taxon>Pseudomonadota</taxon>
        <taxon>Betaproteobacteria</taxon>
        <taxon>Burkholderiales</taxon>
        <taxon>Oxalobacteraceae</taxon>
        <taxon>Telluria group</taxon>
        <taxon>Telluria</taxon>
    </lineage>
</organism>
<evidence type="ECO:0000313" key="5">
    <source>
        <dbReference type="EMBL" id="NNG22158.1"/>
    </source>
</evidence>
<name>A0A7Y2JXD8_9BURK</name>
<evidence type="ECO:0000313" key="6">
    <source>
        <dbReference type="Proteomes" id="UP000533905"/>
    </source>
</evidence>
<dbReference type="Gene3D" id="3.40.50.2300">
    <property type="match status" value="1"/>
</dbReference>
<dbReference type="SMART" id="SM00850">
    <property type="entry name" value="LytTR"/>
    <property type="match status" value="1"/>
</dbReference>
<dbReference type="InterPro" id="IPR007492">
    <property type="entry name" value="LytTR_DNA-bd_dom"/>
</dbReference>
<proteinExistence type="predicted"/>
<keyword evidence="6" id="KW-1185">Reference proteome</keyword>
<dbReference type="PROSITE" id="PS50110">
    <property type="entry name" value="RESPONSE_REGULATORY"/>
    <property type="match status" value="1"/>
</dbReference>
<feature type="modified residue" description="4-aspartylphosphate" evidence="1">
    <location>
        <position position="53"/>
    </location>
</feature>
<dbReference type="InterPro" id="IPR001789">
    <property type="entry name" value="Sig_transdc_resp-reg_receiver"/>
</dbReference>
<dbReference type="SUPFAM" id="SSF52172">
    <property type="entry name" value="CheY-like"/>
    <property type="match status" value="1"/>
</dbReference>
<dbReference type="EMBL" id="JABAIV010000001">
    <property type="protein sequence ID" value="NNG22158.1"/>
    <property type="molecule type" value="Genomic_DNA"/>
</dbReference>
<accession>A0A7Y2JXD8</accession>
<dbReference type="PANTHER" id="PTHR37299">
    <property type="entry name" value="TRANSCRIPTIONAL REGULATOR-RELATED"/>
    <property type="match status" value="1"/>
</dbReference>
<comment type="caution">
    <text evidence="5">The sequence shown here is derived from an EMBL/GenBank/DDBJ whole genome shotgun (WGS) entry which is preliminary data.</text>
</comment>
<evidence type="ECO:0000256" key="1">
    <source>
        <dbReference type="PROSITE-ProRule" id="PRU00169"/>
    </source>
</evidence>
<dbReference type="PANTHER" id="PTHR37299:SF1">
    <property type="entry name" value="STAGE 0 SPORULATION PROTEIN A HOMOLOG"/>
    <property type="match status" value="1"/>
</dbReference>
<dbReference type="Pfam" id="PF04397">
    <property type="entry name" value="LytTR"/>
    <property type="match status" value="1"/>
</dbReference>
<dbReference type="Pfam" id="PF00072">
    <property type="entry name" value="Response_reg"/>
    <property type="match status" value="1"/>
</dbReference>
<dbReference type="AlphaFoldDB" id="A0A7Y2JXD8"/>
<feature type="domain" description="Response regulatory" evidence="3">
    <location>
        <begin position="2"/>
        <end position="114"/>
    </location>
</feature>
<evidence type="ECO:0000259" key="4">
    <source>
        <dbReference type="PROSITE" id="PS50930"/>
    </source>
</evidence>
<evidence type="ECO:0000259" key="3">
    <source>
        <dbReference type="PROSITE" id="PS50110"/>
    </source>
</evidence>
<gene>
    <name evidence="5" type="ORF">HGB41_03985</name>
</gene>
<dbReference type="GO" id="GO:0003677">
    <property type="term" value="F:DNA binding"/>
    <property type="evidence" value="ECO:0007669"/>
    <property type="project" value="InterPro"/>
</dbReference>
<dbReference type="Gene3D" id="2.40.50.1020">
    <property type="entry name" value="LytTr DNA-binding domain"/>
    <property type="match status" value="1"/>
</dbReference>
<feature type="region of interest" description="Disordered" evidence="2">
    <location>
        <begin position="234"/>
        <end position="255"/>
    </location>
</feature>
<dbReference type="Proteomes" id="UP000533905">
    <property type="component" value="Unassembled WGS sequence"/>
</dbReference>
<dbReference type="RefSeq" id="WP_171081265.1">
    <property type="nucleotide sequence ID" value="NZ_JABAIV010000001.1"/>
</dbReference>
<keyword evidence="1" id="KW-0597">Phosphoprotein</keyword>
<dbReference type="PROSITE" id="PS50930">
    <property type="entry name" value="HTH_LYTTR"/>
    <property type="match status" value="1"/>
</dbReference>
<dbReference type="InterPro" id="IPR011006">
    <property type="entry name" value="CheY-like_superfamily"/>
</dbReference>